<dbReference type="InterPro" id="IPR000836">
    <property type="entry name" value="PRTase_dom"/>
</dbReference>
<evidence type="ECO:0000259" key="13">
    <source>
        <dbReference type="Pfam" id="PF00156"/>
    </source>
</evidence>
<dbReference type="PANTHER" id="PTHR32315">
    <property type="entry name" value="ADENINE PHOSPHORIBOSYLTRANSFERASE"/>
    <property type="match status" value="1"/>
</dbReference>
<dbReference type="NCBIfam" id="NF002636">
    <property type="entry name" value="PRK02304.1-5"/>
    <property type="match status" value="1"/>
</dbReference>
<evidence type="ECO:0000256" key="6">
    <source>
        <dbReference type="ARBA" id="ARBA00011738"/>
    </source>
</evidence>
<dbReference type="RefSeq" id="WP_022936252.1">
    <property type="nucleotide sequence ID" value="NZ_LR214940.1"/>
</dbReference>
<dbReference type="GO" id="GO:0006166">
    <property type="term" value="P:purine ribonucleoside salvage"/>
    <property type="evidence" value="ECO:0007669"/>
    <property type="project" value="UniProtKB-KW"/>
</dbReference>
<evidence type="ECO:0000256" key="4">
    <source>
        <dbReference type="ARBA" id="ARBA00004659"/>
    </source>
</evidence>
<evidence type="ECO:0000256" key="7">
    <source>
        <dbReference type="ARBA" id="ARBA00011893"/>
    </source>
</evidence>
<dbReference type="Proteomes" id="UP000290482">
    <property type="component" value="Chromosome"/>
</dbReference>
<dbReference type="AlphaFoldDB" id="A0A448ZWC7"/>
<dbReference type="CDD" id="cd06223">
    <property type="entry name" value="PRTases_typeI"/>
    <property type="match status" value="1"/>
</dbReference>
<evidence type="ECO:0000256" key="1">
    <source>
        <dbReference type="ARBA" id="ARBA00000868"/>
    </source>
</evidence>
<accession>A0A448ZWC7</accession>
<comment type="similarity">
    <text evidence="5 12">Belongs to the purine/pyrimidine phosphoribosyltransferase family.</text>
</comment>
<dbReference type="EC" id="2.4.2.7" evidence="7 12"/>
<comment type="catalytic activity">
    <reaction evidence="1 12">
        <text>AMP + diphosphate = 5-phospho-alpha-D-ribose 1-diphosphate + adenine</text>
        <dbReference type="Rhea" id="RHEA:16609"/>
        <dbReference type="ChEBI" id="CHEBI:16708"/>
        <dbReference type="ChEBI" id="CHEBI:33019"/>
        <dbReference type="ChEBI" id="CHEBI:58017"/>
        <dbReference type="ChEBI" id="CHEBI:456215"/>
        <dbReference type="EC" id="2.4.2.7"/>
    </reaction>
</comment>
<keyword evidence="15" id="KW-1185">Reference proteome</keyword>
<evidence type="ECO:0000256" key="12">
    <source>
        <dbReference type="HAMAP-Rule" id="MF_00004"/>
    </source>
</evidence>
<feature type="domain" description="Phosphoribosyltransferase" evidence="13">
    <location>
        <begin position="31"/>
        <end position="147"/>
    </location>
</feature>
<dbReference type="GO" id="GO:0005737">
    <property type="term" value="C:cytoplasm"/>
    <property type="evidence" value="ECO:0007669"/>
    <property type="project" value="UniProtKB-SubCell"/>
</dbReference>
<evidence type="ECO:0000256" key="5">
    <source>
        <dbReference type="ARBA" id="ARBA00008391"/>
    </source>
</evidence>
<dbReference type="GO" id="GO:0003999">
    <property type="term" value="F:adenine phosphoribosyltransferase activity"/>
    <property type="evidence" value="ECO:0007669"/>
    <property type="project" value="UniProtKB-UniRule"/>
</dbReference>
<keyword evidence="9 12" id="KW-0328">Glycosyltransferase</keyword>
<dbReference type="KEGG" id="mob:NCTC10112_00290"/>
<dbReference type="InterPro" id="IPR005764">
    <property type="entry name" value="Ade_phspho_trans"/>
</dbReference>
<evidence type="ECO:0000256" key="2">
    <source>
        <dbReference type="ARBA" id="ARBA00003968"/>
    </source>
</evidence>
<dbReference type="GO" id="GO:0044209">
    <property type="term" value="P:AMP salvage"/>
    <property type="evidence" value="ECO:0007669"/>
    <property type="project" value="UniProtKB-UniRule"/>
</dbReference>
<dbReference type="Pfam" id="PF00156">
    <property type="entry name" value="Pribosyltran"/>
    <property type="match status" value="1"/>
</dbReference>
<proteinExistence type="inferred from homology"/>
<comment type="pathway">
    <text evidence="4 12">Purine metabolism; AMP biosynthesis via salvage pathway; AMP from adenine: step 1/1.</text>
</comment>
<dbReference type="SUPFAM" id="SSF53271">
    <property type="entry name" value="PRTase-like"/>
    <property type="match status" value="1"/>
</dbReference>
<dbReference type="PANTHER" id="PTHR32315:SF3">
    <property type="entry name" value="ADENINE PHOSPHORIBOSYLTRANSFERASE"/>
    <property type="match status" value="1"/>
</dbReference>
<name>A0A448ZWC7_METOS</name>
<dbReference type="HAMAP" id="MF_00004">
    <property type="entry name" value="Aden_phosphoribosyltr"/>
    <property type="match status" value="1"/>
</dbReference>
<gene>
    <name evidence="12 14" type="primary">apt</name>
    <name evidence="14" type="ORF">NCTC10112_00290</name>
</gene>
<evidence type="ECO:0000256" key="9">
    <source>
        <dbReference type="ARBA" id="ARBA00022676"/>
    </source>
</evidence>
<keyword evidence="8 12" id="KW-0963">Cytoplasm</keyword>
<dbReference type="GO" id="GO:0002055">
    <property type="term" value="F:adenine binding"/>
    <property type="evidence" value="ECO:0007669"/>
    <property type="project" value="TreeGrafter"/>
</dbReference>
<reference evidence="14 15" key="1">
    <citation type="submission" date="2019-01" db="EMBL/GenBank/DDBJ databases">
        <authorList>
            <consortium name="Pathogen Informatics"/>
        </authorList>
    </citation>
    <scope>NUCLEOTIDE SEQUENCE [LARGE SCALE GENOMIC DNA]</scope>
    <source>
        <strain evidence="14 15">NCTC10112</strain>
    </source>
</reference>
<sequence>MKLIEYIRTVNDFPEKGVKFKDISLLLANGKALNYTINKMAKLAKDADIIVGPDARGFLFGTPVAAKLKKPFIMVRKKGKLPGEVISYDYGLEYGKNVLEIQKGITKPGQKAIIIDDVLATGGTLEVITRLLAAEGVNVLGVIVLMELKSFNGRSKLNTKVNSLIQVDD</sequence>
<protein>
    <recommendedName>
        <fullName evidence="7 12">Adenine phosphoribosyltransferase</fullName>
        <shortName evidence="12">APRT</shortName>
        <ecNumber evidence="7 12">2.4.2.7</ecNumber>
    </recommendedName>
</protein>
<dbReference type="EMBL" id="LR214940">
    <property type="protein sequence ID" value="VEU55555.1"/>
    <property type="molecule type" value="Genomic_DNA"/>
</dbReference>
<dbReference type="UniPathway" id="UPA00588">
    <property type="reaction ID" value="UER00646"/>
</dbReference>
<evidence type="ECO:0000256" key="8">
    <source>
        <dbReference type="ARBA" id="ARBA00022490"/>
    </source>
</evidence>
<comment type="subunit">
    <text evidence="6 12">Homodimer.</text>
</comment>
<evidence type="ECO:0000256" key="10">
    <source>
        <dbReference type="ARBA" id="ARBA00022679"/>
    </source>
</evidence>
<organism evidence="14 15">
    <name type="scientific">Metamycoplasma orale</name>
    <name type="common">Mycoplasma orale</name>
    <dbReference type="NCBI Taxonomy" id="2121"/>
    <lineage>
        <taxon>Bacteria</taxon>
        <taxon>Bacillati</taxon>
        <taxon>Mycoplasmatota</taxon>
        <taxon>Mycoplasmoidales</taxon>
        <taxon>Metamycoplasmataceae</taxon>
        <taxon>Metamycoplasma</taxon>
    </lineage>
</organism>
<dbReference type="InterPro" id="IPR050054">
    <property type="entry name" value="UPRTase/APRTase"/>
</dbReference>
<dbReference type="GO" id="GO:0006168">
    <property type="term" value="P:adenine salvage"/>
    <property type="evidence" value="ECO:0007669"/>
    <property type="project" value="InterPro"/>
</dbReference>
<dbReference type="Gene3D" id="3.40.50.2020">
    <property type="match status" value="1"/>
</dbReference>
<comment type="subcellular location">
    <subcellularLocation>
        <location evidence="3 12">Cytoplasm</location>
    </subcellularLocation>
</comment>
<evidence type="ECO:0000256" key="11">
    <source>
        <dbReference type="ARBA" id="ARBA00022726"/>
    </source>
</evidence>
<dbReference type="FunFam" id="3.40.50.2020:FF:000004">
    <property type="entry name" value="Adenine phosphoribosyltransferase"/>
    <property type="match status" value="1"/>
</dbReference>
<dbReference type="OrthoDB" id="9803963at2"/>
<dbReference type="GO" id="GO:0016208">
    <property type="term" value="F:AMP binding"/>
    <property type="evidence" value="ECO:0007669"/>
    <property type="project" value="TreeGrafter"/>
</dbReference>
<evidence type="ECO:0000256" key="3">
    <source>
        <dbReference type="ARBA" id="ARBA00004496"/>
    </source>
</evidence>
<keyword evidence="10 12" id="KW-0808">Transferase</keyword>
<dbReference type="InterPro" id="IPR029057">
    <property type="entry name" value="PRTase-like"/>
</dbReference>
<evidence type="ECO:0000313" key="15">
    <source>
        <dbReference type="Proteomes" id="UP000290482"/>
    </source>
</evidence>
<evidence type="ECO:0000313" key="14">
    <source>
        <dbReference type="EMBL" id="VEU55555.1"/>
    </source>
</evidence>
<comment type="function">
    <text evidence="2 12">Catalyzes a salvage reaction resulting in the formation of AMP, that is energically less costly than de novo synthesis.</text>
</comment>
<keyword evidence="11 12" id="KW-0660">Purine salvage</keyword>